<dbReference type="Gene3D" id="3.30.450.20">
    <property type="entry name" value="PAS domain"/>
    <property type="match status" value="3"/>
</dbReference>
<dbReference type="GO" id="GO:0003824">
    <property type="term" value="F:catalytic activity"/>
    <property type="evidence" value="ECO:0007669"/>
    <property type="project" value="UniProtKB-ARBA"/>
</dbReference>
<dbReference type="SMART" id="SM00052">
    <property type="entry name" value="EAL"/>
    <property type="match status" value="1"/>
</dbReference>
<dbReference type="InterPro" id="IPR029787">
    <property type="entry name" value="Nucleotide_cyclase"/>
</dbReference>
<dbReference type="CDD" id="cd01948">
    <property type="entry name" value="EAL"/>
    <property type="match status" value="1"/>
</dbReference>
<dbReference type="Gene3D" id="3.30.70.270">
    <property type="match status" value="1"/>
</dbReference>
<keyword evidence="8" id="KW-1185">Reference proteome</keyword>
<feature type="domain" description="EAL" evidence="5">
    <location>
        <begin position="779"/>
        <end position="1037"/>
    </location>
</feature>
<dbReference type="CDD" id="cd01949">
    <property type="entry name" value="GGDEF"/>
    <property type="match status" value="1"/>
</dbReference>
<sequence>MLFAMDKAFLFFFLGQVAIVMMLAYFLCLIPRNDQQKHAPSYQIVIGVLAAFGVMLLIEHGIMYGLGLPSNESVFQDLNQTYSSDSELTGLFFASSALIASLVGLYFGRYVLLVAALVLSPYVIYLTDFPIISLILALGLSGVLGALFRRYTVEHLGTIKLAKLYLFGLVVQIVFLSTSMLTADNWRHVIHLNSLYLLVFFPLIMLAAANLMSKYIFFERNMQIRLQEDFLFKNQFDIGNIGIAITSKAKYWLKVNPCICKMLKYSEKELTRMTWKELTHPEDLEKDLSYFNRMLKGEISEYEIDKRFIAKDGAIVYTHLTVACRFYDNGSMLVIAGFLDITKLKQAEAALQNSKEQLALVLDSSDLGIWDWHINTNEVASNLRSAQIIGCELALLNQKPSLWFKAIIAEDRKRLIKSLLAIRKGQSIHHKIEYRIRSLNGDIRWILDTGKVVEVADTGQPLRMCGTHTDITDLKRAEESLSIAASVYRNSSEAMCVFDYQGKIVNTNPAFSEITGFDADEVIGQHLAVLQKEEQAEHFNLQLEQYLFEKRYWQGELSFQRKNGQTYTAWVTINAIGELDTCDTLNVMLFADVSEKKQAEELIWLQANYDTLTGLPNRRMLLEYIKLQIANCTRDNQGFALLFLDLDFFKEVNDSLGHDMGDSLLVEASQRIKACIRDADLVARIGGDEFTIVLTDFTGPKGVERVTNKILKQLSEPFMLGSEMAYISGSIGITLYPDDALTIDGLLKNADQAMYSAKAHGRNKFNYFTPKMQETALRRMKLIQDLKTAIKMEEFELYYQPIIDFSANASDNITKAEALIRWHHPKLGFISPVDFIPIAEDTGMIVEIGNWVFRQACRQAAQWKQTYGLDIQISINKSPVQFRDERSSVTSWTQYMSELNLSPASICVEITEGLLLETESGVGAKLAAFRDAGMQISLDDFGTGYSSLSYLKKFDIDYLKIDKSFVSNLEDNTNDLSLCEAIIVMSHKLGIKVIAEGIETELQRAMLECAGCDYGQGYLFSKPVKAEDFESRYFISSDEFRVKKNRA</sequence>
<accession>Q12L20</accession>
<dbReference type="InterPro" id="IPR013655">
    <property type="entry name" value="PAS_fold_3"/>
</dbReference>
<dbReference type="InterPro" id="IPR035965">
    <property type="entry name" value="PAS-like_dom_sf"/>
</dbReference>
<dbReference type="InterPro" id="IPR000160">
    <property type="entry name" value="GGDEF_dom"/>
</dbReference>
<dbReference type="CDD" id="cd00130">
    <property type="entry name" value="PAS"/>
    <property type="match status" value="2"/>
</dbReference>
<dbReference type="InterPro" id="IPR043128">
    <property type="entry name" value="Rev_trsase/Diguanyl_cyclase"/>
</dbReference>
<dbReference type="FunFam" id="3.30.70.270:FF:000001">
    <property type="entry name" value="Diguanylate cyclase domain protein"/>
    <property type="match status" value="1"/>
</dbReference>
<dbReference type="SMART" id="SM00091">
    <property type="entry name" value="PAS"/>
    <property type="match status" value="3"/>
</dbReference>
<protein>
    <submittedName>
        <fullName evidence="7">Diguanylate cyclase/phosphodiesterase with PAS/PAC sensor(S)</fullName>
    </submittedName>
</protein>
<dbReference type="SUPFAM" id="SSF141868">
    <property type="entry name" value="EAL domain-like"/>
    <property type="match status" value="1"/>
</dbReference>
<dbReference type="EMBL" id="CP000302">
    <property type="protein sequence ID" value="ABE55856.1"/>
    <property type="molecule type" value="Genomic_DNA"/>
</dbReference>
<dbReference type="Pfam" id="PF00990">
    <property type="entry name" value="GGDEF"/>
    <property type="match status" value="1"/>
</dbReference>
<dbReference type="SMART" id="SM00267">
    <property type="entry name" value="GGDEF"/>
    <property type="match status" value="1"/>
</dbReference>
<feature type="domain" description="PAC" evidence="4">
    <location>
        <begin position="430"/>
        <end position="483"/>
    </location>
</feature>
<keyword evidence="2" id="KW-1133">Transmembrane helix</keyword>
<dbReference type="NCBIfam" id="TIGR00254">
    <property type="entry name" value="GGDEF"/>
    <property type="match status" value="1"/>
</dbReference>
<evidence type="ECO:0000256" key="1">
    <source>
        <dbReference type="ARBA" id="ARBA00001946"/>
    </source>
</evidence>
<gene>
    <name evidence="7" type="ordered locus">Sden_2577</name>
</gene>
<dbReference type="SUPFAM" id="SSF55785">
    <property type="entry name" value="PYP-like sensor domain (PAS domain)"/>
    <property type="match status" value="3"/>
</dbReference>
<feature type="transmembrane region" description="Helical" evidence="2">
    <location>
        <begin position="88"/>
        <end position="105"/>
    </location>
</feature>
<feature type="domain" description="PAS" evidence="3">
    <location>
        <begin position="480"/>
        <end position="550"/>
    </location>
</feature>
<evidence type="ECO:0000259" key="6">
    <source>
        <dbReference type="PROSITE" id="PS50887"/>
    </source>
</evidence>
<name>Q12L20_SHEDO</name>
<proteinExistence type="predicted"/>
<dbReference type="InterPro" id="IPR001633">
    <property type="entry name" value="EAL_dom"/>
</dbReference>
<comment type="cofactor">
    <cofactor evidence="1">
        <name>Mg(2+)</name>
        <dbReference type="ChEBI" id="CHEBI:18420"/>
    </cofactor>
</comment>
<evidence type="ECO:0000313" key="7">
    <source>
        <dbReference type="EMBL" id="ABE55856.1"/>
    </source>
</evidence>
<organism evidence="7 8">
    <name type="scientific">Shewanella denitrificans (strain OS217 / ATCC BAA-1090 / DSM 15013)</name>
    <dbReference type="NCBI Taxonomy" id="318161"/>
    <lineage>
        <taxon>Bacteria</taxon>
        <taxon>Pseudomonadati</taxon>
        <taxon>Pseudomonadota</taxon>
        <taxon>Gammaproteobacteria</taxon>
        <taxon>Alteromonadales</taxon>
        <taxon>Shewanellaceae</taxon>
        <taxon>Shewanella</taxon>
    </lineage>
</organism>
<dbReference type="PANTHER" id="PTHR44757">
    <property type="entry name" value="DIGUANYLATE CYCLASE DGCP"/>
    <property type="match status" value="1"/>
</dbReference>
<reference evidence="7 8" key="1">
    <citation type="submission" date="2006-03" db="EMBL/GenBank/DDBJ databases">
        <title>Complete sequence of Shewanella denitrificans OS217.</title>
        <authorList>
            <consortium name="US DOE Joint Genome Institute"/>
            <person name="Copeland A."/>
            <person name="Lucas S."/>
            <person name="Lapidus A."/>
            <person name="Barry K."/>
            <person name="Detter J.C."/>
            <person name="Glavina del Rio T."/>
            <person name="Hammon N."/>
            <person name="Israni S."/>
            <person name="Dalin E."/>
            <person name="Tice H."/>
            <person name="Pitluck S."/>
            <person name="Brettin T."/>
            <person name="Bruce D."/>
            <person name="Han C."/>
            <person name="Tapia R."/>
            <person name="Gilna P."/>
            <person name="Kiss H."/>
            <person name="Schmutz J."/>
            <person name="Larimer F."/>
            <person name="Land M."/>
            <person name="Hauser L."/>
            <person name="Kyrpides N."/>
            <person name="Lykidis A."/>
            <person name="Richardson P."/>
        </authorList>
    </citation>
    <scope>NUCLEOTIDE SEQUENCE [LARGE SCALE GENOMIC DNA]</scope>
    <source>
        <strain evidence="8">OS217 / ATCC BAA-1090 / DSM 15013</strain>
    </source>
</reference>
<dbReference type="Pfam" id="PF00563">
    <property type="entry name" value="EAL"/>
    <property type="match status" value="1"/>
</dbReference>
<feature type="domain" description="PAC" evidence="4">
    <location>
        <begin position="302"/>
        <end position="353"/>
    </location>
</feature>
<dbReference type="InterPro" id="IPR001610">
    <property type="entry name" value="PAC"/>
</dbReference>
<evidence type="ECO:0000313" key="8">
    <source>
        <dbReference type="Proteomes" id="UP000001982"/>
    </source>
</evidence>
<keyword evidence="2" id="KW-0812">Transmembrane</keyword>
<dbReference type="NCBIfam" id="TIGR00229">
    <property type="entry name" value="sensory_box"/>
    <property type="match status" value="3"/>
</dbReference>
<dbReference type="AlphaFoldDB" id="Q12L20"/>
<feature type="transmembrane region" description="Helical" evidence="2">
    <location>
        <begin position="131"/>
        <end position="152"/>
    </location>
</feature>
<dbReference type="InterPro" id="IPR035919">
    <property type="entry name" value="EAL_sf"/>
</dbReference>
<dbReference type="eggNOG" id="COG5001">
    <property type="taxonomic scope" value="Bacteria"/>
</dbReference>
<feature type="transmembrane region" description="Helical" evidence="2">
    <location>
        <begin position="42"/>
        <end position="68"/>
    </location>
</feature>
<dbReference type="HOGENOM" id="CLU_000445_70_20_6"/>
<evidence type="ECO:0000259" key="5">
    <source>
        <dbReference type="PROSITE" id="PS50883"/>
    </source>
</evidence>
<feature type="domain" description="GGDEF" evidence="6">
    <location>
        <begin position="637"/>
        <end position="770"/>
    </location>
</feature>
<dbReference type="SUPFAM" id="SSF55073">
    <property type="entry name" value="Nucleotide cyclase"/>
    <property type="match status" value="1"/>
</dbReference>
<feature type="transmembrane region" description="Helical" evidence="2">
    <location>
        <begin position="164"/>
        <end position="183"/>
    </location>
</feature>
<dbReference type="InterPro" id="IPR000014">
    <property type="entry name" value="PAS"/>
</dbReference>
<dbReference type="InterPro" id="IPR052155">
    <property type="entry name" value="Biofilm_reg_signaling"/>
</dbReference>
<dbReference type="Proteomes" id="UP000001982">
    <property type="component" value="Chromosome"/>
</dbReference>
<feature type="transmembrane region" description="Helical" evidence="2">
    <location>
        <begin position="12"/>
        <end position="30"/>
    </location>
</feature>
<dbReference type="Pfam" id="PF13426">
    <property type="entry name" value="PAS_9"/>
    <property type="match status" value="1"/>
</dbReference>
<dbReference type="Pfam" id="PF08447">
    <property type="entry name" value="PAS_3"/>
    <property type="match status" value="2"/>
</dbReference>
<dbReference type="InterPro" id="IPR000700">
    <property type="entry name" value="PAS-assoc_C"/>
</dbReference>
<dbReference type="PANTHER" id="PTHR44757:SF2">
    <property type="entry name" value="BIOFILM ARCHITECTURE MAINTENANCE PROTEIN MBAA"/>
    <property type="match status" value="1"/>
</dbReference>
<keyword evidence="2" id="KW-0472">Membrane</keyword>
<dbReference type="PROSITE" id="PS50883">
    <property type="entry name" value="EAL"/>
    <property type="match status" value="1"/>
</dbReference>
<dbReference type="SMART" id="SM00086">
    <property type="entry name" value="PAC"/>
    <property type="match status" value="3"/>
</dbReference>
<evidence type="ECO:0000259" key="4">
    <source>
        <dbReference type="PROSITE" id="PS50113"/>
    </source>
</evidence>
<dbReference type="PROSITE" id="PS50113">
    <property type="entry name" value="PAC"/>
    <property type="match status" value="2"/>
</dbReference>
<dbReference type="PROSITE" id="PS50112">
    <property type="entry name" value="PAS"/>
    <property type="match status" value="1"/>
</dbReference>
<dbReference type="PROSITE" id="PS50887">
    <property type="entry name" value="GGDEF"/>
    <property type="match status" value="1"/>
</dbReference>
<evidence type="ECO:0000259" key="3">
    <source>
        <dbReference type="PROSITE" id="PS50112"/>
    </source>
</evidence>
<feature type="transmembrane region" description="Helical" evidence="2">
    <location>
        <begin position="195"/>
        <end position="217"/>
    </location>
</feature>
<dbReference type="Gene3D" id="3.20.20.450">
    <property type="entry name" value="EAL domain"/>
    <property type="match status" value="1"/>
</dbReference>
<evidence type="ECO:0000256" key="2">
    <source>
        <dbReference type="SAM" id="Phobius"/>
    </source>
</evidence>
<dbReference type="STRING" id="318161.Sden_2577"/>
<dbReference type="KEGG" id="sdn:Sden_2577"/>